<dbReference type="PANTHER" id="PTHR43431:SF7">
    <property type="entry name" value="OXIDOREDUCTASE, SHORT CHAIN DEHYDROGENASE_REDUCTASE FAMILY (AFU_ORTHOLOGUE AFUA_5G14000)"/>
    <property type="match status" value="1"/>
</dbReference>
<reference evidence="1" key="1">
    <citation type="submission" date="2018-05" db="EMBL/GenBank/DDBJ databases">
        <authorList>
            <person name="Lanie J.A."/>
            <person name="Ng W.-L."/>
            <person name="Kazmierczak K.M."/>
            <person name="Andrzejewski T.M."/>
            <person name="Davidsen T.M."/>
            <person name="Wayne K.J."/>
            <person name="Tettelin H."/>
            <person name="Glass J.I."/>
            <person name="Rusch D."/>
            <person name="Podicherti R."/>
            <person name="Tsui H.-C.T."/>
            <person name="Winkler M.E."/>
        </authorList>
    </citation>
    <scope>NUCLEOTIDE SEQUENCE</scope>
</reference>
<organism evidence="1">
    <name type="scientific">marine metagenome</name>
    <dbReference type="NCBI Taxonomy" id="408172"/>
    <lineage>
        <taxon>unclassified sequences</taxon>
        <taxon>metagenomes</taxon>
        <taxon>ecological metagenomes</taxon>
    </lineage>
</organism>
<proteinExistence type="predicted"/>
<sequence length="236" mass="24719">MTENSPGTCIIVGVGPGLGAALARRFAKGGHGVAVAARNCEKLAELVTEIEGAGGTAKAYACNTTSETDVMALFKAAEADLGVMDVSIYNASGRVRKPVADITLDEFTDSWESSCLGGFLVGREAARLLGPRCSQGGAGSIFFTGATASMKGFAHSATFAVGKFGLRGLAESMARELQPQGVHVAHFNVDGGIGIDEGGEALLRPNAIAETYYQTHLQHRSAWSHSVEVRPWVEKF</sequence>
<dbReference type="SUPFAM" id="SSF51735">
    <property type="entry name" value="NAD(P)-binding Rossmann-fold domains"/>
    <property type="match status" value="1"/>
</dbReference>
<evidence type="ECO:0008006" key="2">
    <source>
        <dbReference type="Google" id="ProtNLM"/>
    </source>
</evidence>
<dbReference type="Pfam" id="PF00106">
    <property type="entry name" value="adh_short"/>
    <property type="match status" value="1"/>
</dbReference>
<dbReference type="PANTHER" id="PTHR43431">
    <property type="entry name" value="OXIDOREDUCTASE, SHORT CHAIN DEHYDROGENASE/REDUCTASE FAMILY (AFU_ORTHOLOGUE AFUA_5G14000)"/>
    <property type="match status" value="1"/>
</dbReference>
<dbReference type="AlphaFoldDB" id="A0A381Z552"/>
<accession>A0A381Z552</accession>
<dbReference type="Gene3D" id="3.40.50.720">
    <property type="entry name" value="NAD(P)-binding Rossmann-like Domain"/>
    <property type="match status" value="1"/>
</dbReference>
<dbReference type="InterPro" id="IPR036291">
    <property type="entry name" value="NAD(P)-bd_dom_sf"/>
</dbReference>
<protein>
    <recommendedName>
        <fullName evidence="2">Short-chain dehydrogenase/reductase SDR</fullName>
    </recommendedName>
</protein>
<name>A0A381Z552_9ZZZZ</name>
<evidence type="ECO:0000313" key="1">
    <source>
        <dbReference type="EMBL" id="SVA83923.1"/>
    </source>
</evidence>
<dbReference type="EMBL" id="UINC01019850">
    <property type="protein sequence ID" value="SVA83923.1"/>
    <property type="molecule type" value="Genomic_DNA"/>
</dbReference>
<dbReference type="PRINTS" id="PR00081">
    <property type="entry name" value="GDHRDH"/>
</dbReference>
<gene>
    <name evidence="1" type="ORF">METZ01_LOCUS136777</name>
</gene>
<dbReference type="InterPro" id="IPR002347">
    <property type="entry name" value="SDR_fam"/>
</dbReference>